<dbReference type="AlphaFoldDB" id="A0A2P5EZ19"/>
<name>A0A2P5EZ19_TREOI</name>
<proteinExistence type="predicted"/>
<dbReference type="OrthoDB" id="10427455at2759"/>
<accession>A0A2P5EZ19</accession>
<protein>
    <submittedName>
        <fullName evidence="2">Uncharacterized protein</fullName>
    </submittedName>
</protein>
<evidence type="ECO:0000313" key="2">
    <source>
        <dbReference type="EMBL" id="PON90785.1"/>
    </source>
</evidence>
<dbReference type="InParanoid" id="A0A2P5EZ19"/>
<feature type="region of interest" description="Disordered" evidence="1">
    <location>
        <begin position="30"/>
        <end position="55"/>
    </location>
</feature>
<evidence type="ECO:0000313" key="3">
    <source>
        <dbReference type="Proteomes" id="UP000237000"/>
    </source>
</evidence>
<gene>
    <name evidence="2" type="ORF">TorRG33x02_134230</name>
</gene>
<organism evidence="2 3">
    <name type="scientific">Trema orientale</name>
    <name type="common">Charcoal tree</name>
    <name type="synonym">Celtis orientalis</name>
    <dbReference type="NCBI Taxonomy" id="63057"/>
    <lineage>
        <taxon>Eukaryota</taxon>
        <taxon>Viridiplantae</taxon>
        <taxon>Streptophyta</taxon>
        <taxon>Embryophyta</taxon>
        <taxon>Tracheophyta</taxon>
        <taxon>Spermatophyta</taxon>
        <taxon>Magnoliopsida</taxon>
        <taxon>eudicotyledons</taxon>
        <taxon>Gunneridae</taxon>
        <taxon>Pentapetalae</taxon>
        <taxon>rosids</taxon>
        <taxon>fabids</taxon>
        <taxon>Rosales</taxon>
        <taxon>Cannabaceae</taxon>
        <taxon>Trema</taxon>
    </lineage>
</organism>
<sequence length="97" mass="10555">MLVRSRRTTVLNRVTAVCIEAIPAFSTTTSHVPGSCARARTKKRKGKGRRRSQRRKVVAVELEGAAAMGEGSEKNGKLSLASTLRTLAFKGGFRRVL</sequence>
<feature type="compositionally biased region" description="Basic residues" evidence="1">
    <location>
        <begin position="39"/>
        <end position="55"/>
    </location>
</feature>
<comment type="caution">
    <text evidence="2">The sequence shown here is derived from an EMBL/GenBank/DDBJ whole genome shotgun (WGS) entry which is preliminary data.</text>
</comment>
<reference evidence="3" key="1">
    <citation type="submission" date="2016-06" db="EMBL/GenBank/DDBJ databases">
        <title>Parallel loss of symbiosis genes in relatives of nitrogen-fixing non-legume Parasponia.</title>
        <authorList>
            <person name="Van Velzen R."/>
            <person name="Holmer R."/>
            <person name="Bu F."/>
            <person name="Rutten L."/>
            <person name="Van Zeijl A."/>
            <person name="Liu W."/>
            <person name="Santuari L."/>
            <person name="Cao Q."/>
            <person name="Sharma T."/>
            <person name="Shen D."/>
            <person name="Roswanjaya Y."/>
            <person name="Wardhani T."/>
            <person name="Kalhor M.S."/>
            <person name="Jansen J."/>
            <person name="Van den Hoogen J."/>
            <person name="Gungor B."/>
            <person name="Hartog M."/>
            <person name="Hontelez J."/>
            <person name="Verver J."/>
            <person name="Yang W.-C."/>
            <person name="Schijlen E."/>
            <person name="Repin R."/>
            <person name="Schilthuizen M."/>
            <person name="Schranz E."/>
            <person name="Heidstra R."/>
            <person name="Miyata K."/>
            <person name="Fedorova E."/>
            <person name="Kohlen W."/>
            <person name="Bisseling T."/>
            <person name="Smit S."/>
            <person name="Geurts R."/>
        </authorList>
    </citation>
    <scope>NUCLEOTIDE SEQUENCE [LARGE SCALE GENOMIC DNA]</scope>
    <source>
        <strain evidence="3">cv. RG33-2</strain>
    </source>
</reference>
<dbReference type="EMBL" id="JXTC01000080">
    <property type="protein sequence ID" value="PON90785.1"/>
    <property type="molecule type" value="Genomic_DNA"/>
</dbReference>
<evidence type="ECO:0000256" key="1">
    <source>
        <dbReference type="SAM" id="MobiDB-lite"/>
    </source>
</evidence>
<dbReference type="Proteomes" id="UP000237000">
    <property type="component" value="Unassembled WGS sequence"/>
</dbReference>
<keyword evidence="3" id="KW-1185">Reference proteome</keyword>